<dbReference type="EMBL" id="CAJOBO010002316">
    <property type="protein sequence ID" value="CAF4444252.1"/>
    <property type="molecule type" value="Genomic_DNA"/>
</dbReference>
<dbReference type="PANTHER" id="PTHR11889:SF31">
    <property type="entry name" value="PROTEIN HEDGEHOG"/>
    <property type="match status" value="1"/>
</dbReference>
<evidence type="ECO:0000313" key="3">
    <source>
        <dbReference type="EMBL" id="CAF3185807.1"/>
    </source>
</evidence>
<evidence type="ECO:0000259" key="2">
    <source>
        <dbReference type="SMART" id="SM00306"/>
    </source>
</evidence>
<organism evidence="4 6">
    <name type="scientific">Rotaria socialis</name>
    <dbReference type="NCBI Taxonomy" id="392032"/>
    <lineage>
        <taxon>Eukaryota</taxon>
        <taxon>Metazoa</taxon>
        <taxon>Spiralia</taxon>
        <taxon>Gnathifera</taxon>
        <taxon>Rotifera</taxon>
        <taxon>Eurotatoria</taxon>
        <taxon>Bdelloidea</taxon>
        <taxon>Philodinida</taxon>
        <taxon>Philodinidae</taxon>
        <taxon>Rotaria</taxon>
    </lineage>
</organism>
<dbReference type="InterPro" id="IPR001767">
    <property type="entry name" value="Hedgehog_Hint"/>
</dbReference>
<dbReference type="Proteomes" id="UP000663833">
    <property type="component" value="Unassembled WGS sequence"/>
</dbReference>
<protein>
    <submittedName>
        <fullName evidence="4">Uncharacterized protein</fullName>
    </submittedName>
</protein>
<dbReference type="SUPFAM" id="SSF51294">
    <property type="entry name" value="Hedgehog/intein (Hint) domain"/>
    <property type="match status" value="1"/>
</dbReference>
<dbReference type="SMART" id="SM00306">
    <property type="entry name" value="HintN"/>
    <property type="match status" value="1"/>
</dbReference>
<sequence length="875" mass="99977">MATLSFPNYNFSITNNLEPTDNFNEIKLSRKKRDSCATQAQLDILAKGLDSMSSAVGKDVFGGASKLASLTGSIVGFQSPTTCDLDAKLDQILQKLHEIARDVQSLGPLVECTQIKNKYDSLLAKIQAILHLLNHFRETIEAKNETRIKIISRCNDHTEGIHQIYTMLLILLENYEVVNFLKNCARYESEKVNIWSDKVMKLASLITLLIKICEEANNYVTEFDPPRFEKEVIELIQYYSEITNLKEFVADQGVLGLRNIVKSIANNGKSADETAQTLKEKFNYFNWDVIFYSSKIHSYDQHAAYYHPDYTYCGSHFYLRELDHGKNAIVAWCIPNNNNPRNIELKGYSNHAKTYATNIYNENKNLNYVLVIHSQPDCNGYGNWHNCYTKPIEEDYNGITNSWKEGEHTDDRKFIYTSGWTDKKLWIFASWSAYKNEREKPELKNTKAIVFTKGGKNVITKYDTRLFGHYQQYTEKDDYKCFRACKSEEQCAAATFHALYNCFFFRIGFRKSVESGWTSYIKHEETDIKPANPCASVKCNYGGSCISKGSYNYTCYCRYTVNVNDGICEDPCSYHACGLKSRKCVSITTGFRCECNGFSTNNEACSKDATCDGCANHSKCVLNRDKKYQCMIECFFGEDTVRMVDGGYQPIAKLNPGDRVWSLGVNGKMVEDEIVMIMHMEPNTTALFYTFTTIDGQSISMTAAHLIQTLIPSSLSFNMTVAFLPASKITLDHRLFVSGNNNPISIARIITIHRVGIYAPLTLSGTLLVNNISASCFIEAYGVNHEVQYNFFKLFILYYRFTRWIYGRNYHPFAAENYQDGYHPFIATIMPNRNVAGFLSDCLHTMIRPSSLIIIIVLIGFNKQLKRFQKLQHFH</sequence>
<dbReference type="PANTHER" id="PTHR11889">
    <property type="entry name" value="HEDGEHOG"/>
    <property type="match status" value="1"/>
</dbReference>
<evidence type="ECO:0000259" key="1">
    <source>
        <dbReference type="SMART" id="SM00305"/>
    </source>
</evidence>
<dbReference type="Pfam" id="PF01079">
    <property type="entry name" value="Hint"/>
    <property type="match status" value="1"/>
</dbReference>
<evidence type="ECO:0000313" key="6">
    <source>
        <dbReference type="Proteomes" id="UP000663833"/>
    </source>
</evidence>
<dbReference type="InterPro" id="IPR003586">
    <property type="entry name" value="Hint_dom_C"/>
</dbReference>
<dbReference type="Proteomes" id="UP000663851">
    <property type="component" value="Unassembled WGS sequence"/>
</dbReference>
<gene>
    <name evidence="5" type="ORF">HFQ381_LOCUS23374</name>
    <name evidence="4" type="ORF">LUA448_LOCUS15751</name>
    <name evidence="3" type="ORF">TIS948_LOCUS11631</name>
</gene>
<feature type="domain" description="Hint" evidence="2">
    <location>
        <begin position="632"/>
        <end position="739"/>
    </location>
</feature>
<name>A0A817YNJ9_9BILA</name>
<dbReference type="PROSITE" id="PS50817">
    <property type="entry name" value="INTEIN_N_TER"/>
    <property type="match status" value="1"/>
</dbReference>
<evidence type="ECO:0000313" key="4">
    <source>
        <dbReference type="EMBL" id="CAF3380837.1"/>
    </source>
</evidence>
<comment type="caution">
    <text evidence="4">The sequence shown here is derived from an EMBL/GenBank/DDBJ whole genome shotgun (WGS) entry which is preliminary data.</text>
</comment>
<accession>A0A817YNJ9</accession>
<dbReference type="InterPro" id="IPR036844">
    <property type="entry name" value="Hint_dom_sf"/>
</dbReference>
<dbReference type="EMBL" id="CAJNYD010001911">
    <property type="protein sequence ID" value="CAF3380837.1"/>
    <property type="molecule type" value="Genomic_DNA"/>
</dbReference>
<dbReference type="OrthoDB" id="10014653at2759"/>
<dbReference type="AlphaFoldDB" id="A0A817YNJ9"/>
<dbReference type="EMBL" id="CAJNXB010001670">
    <property type="protein sequence ID" value="CAF3185807.1"/>
    <property type="molecule type" value="Genomic_DNA"/>
</dbReference>
<proteinExistence type="predicted"/>
<dbReference type="SMART" id="SM00305">
    <property type="entry name" value="HintC"/>
    <property type="match status" value="1"/>
</dbReference>
<dbReference type="CDD" id="cd00081">
    <property type="entry name" value="Hint"/>
    <property type="match status" value="1"/>
</dbReference>
<reference evidence="4" key="1">
    <citation type="submission" date="2021-02" db="EMBL/GenBank/DDBJ databases">
        <authorList>
            <person name="Nowell W R."/>
        </authorList>
    </citation>
    <scope>NUCLEOTIDE SEQUENCE</scope>
</reference>
<evidence type="ECO:0000313" key="5">
    <source>
        <dbReference type="EMBL" id="CAF4444252.1"/>
    </source>
</evidence>
<dbReference type="Proteomes" id="UP000663825">
    <property type="component" value="Unassembled WGS sequence"/>
</dbReference>
<dbReference type="InterPro" id="IPR003587">
    <property type="entry name" value="Hint_dom_N"/>
</dbReference>
<dbReference type="InterPro" id="IPR006141">
    <property type="entry name" value="Intein_N"/>
</dbReference>
<dbReference type="Gene3D" id="2.170.16.10">
    <property type="entry name" value="Hedgehog/Intein (Hint) domain"/>
    <property type="match status" value="1"/>
</dbReference>
<dbReference type="GO" id="GO:0016540">
    <property type="term" value="P:protein autoprocessing"/>
    <property type="evidence" value="ECO:0007669"/>
    <property type="project" value="InterPro"/>
</dbReference>
<feature type="domain" description="Hint" evidence="1">
    <location>
        <begin position="738"/>
        <end position="782"/>
    </location>
</feature>
<dbReference type="InterPro" id="IPR050387">
    <property type="entry name" value="Hedgehog_Signaling"/>
</dbReference>
<dbReference type="GO" id="GO:0016539">
    <property type="term" value="P:intein-mediated protein splicing"/>
    <property type="evidence" value="ECO:0007669"/>
    <property type="project" value="InterPro"/>
</dbReference>